<feature type="transmembrane region" description="Helical" evidence="5">
    <location>
        <begin position="20"/>
        <end position="40"/>
    </location>
</feature>
<proteinExistence type="inferred from homology"/>
<evidence type="ECO:0000256" key="1">
    <source>
        <dbReference type="ARBA" id="ARBA00004613"/>
    </source>
</evidence>
<comment type="subcellular location">
    <subcellularLocation>
        <location evidence="1">Secreted</location>
    </subcellularLocation>
</comment>
<evidence type="ECO:0000313" key="7">
    <source>
        <dbReference type="EMBL" id="CAF4860991.1"/>
    </source>
</evidence>
<comment type="similarity">
    <text evidence="2">Belongs to the DIPK family.</text>
</comment>
<keyword evidence="5" id="KW-0812">Transmembrane</keyword>
<dbReference type="PANTHER" id="PTHR32073:SF7">
    <property type="entry name" value="GH11358P"/>
    <property type="match status" value="1"/>
</dbReference>
<dbReference type="AlphaFoldDB" id="A0A821SN12"/>
<dbReference type="InterPro" id="IPR020519">
    <property type="entry name" value="DIPK2A/B"/>
</dbReference>
<sequence>MSGHLNKNMLLRRRFCKRLFLIIFVFTISFYSSVLLFGNYKEHRIMHLTNLERCPACYGVSICPELYSNQIILENHWSTLFNAKNIFYGYTKSQRRVLLKKLAHDWEFKELDDKLCKVWNLSSNCNPKELLNSTEVDQKIIEIVQFNLSWPDTEPRKGLVLCPYAYSVYDLINPVLNNANGKKKVQMINVWTMLSLNPEPLILQIIPKTKGWPVPAYGGVCGRLEVVADEGEIISSLSHIPWLRKLKFAQKIINAAMDFTFKHDRFRFYLMDWSIDNIVANDNDEITFIDLEDIVVLDKNISPKKDLPHWYERYSREVLGTGFTFSIENLCQHHLSDHNIWAACYVLAGDEYPFLYPIPKQINNTRPHLDRLLHNCLNGDNRFHTIGKLQRVIEDMLLDPKIASLQSSNR</sequence>
<dbReference type="Proteomes" id="UP000663880">
    <property type="component" value="Unassembled WGS sequence"/>
</dbReference>
<name>A0A821SN12_9NEOP</name>
<keyword evidence="8" id="KW-1185">Reference proteome</keyword>
<feature type="domain" description="FAM69 protein-kinase" evidence="6">
    <location>
        <begin position="190"/>
        <end position="378"/>
    </location>
</feature>
<dbReference type="InterPro" id="IPR022049">
    <property type="entry name" value="FAM69_kinase_dom"/>
</dbReference>
<accession>A0A821SN12</accession>
<keyword evidence="5" id="KW-0472">Membrane</keyword>
<organism evidence="7 8">
    <name type="scientific">Pieris macdunnoughi</name>
    <dbReference type="NCBI Taxonomy" id="345717"/>
    <lineage>
        <taxon>Eukaryota</taxon>
        <taxon>Metazoa</taxon>
        <taxon>Ecdysozoa</taxon>
        <taxon>Arthropoda</taxon>
        <taxon>Hexapoda</taxon>
        <taxon>Insecta</taxon>
        <taxon>Pterygota</taxon>
        <taxon>Neoptera</taxon>
        <taxon>Endopterygota</taxon>
        <taxon>Lepidoptera</taxon>
        <taxon>Glossata</taxon>
        <taxon>Ditrysia</taxon>
        <taxon>Papilionoidea</taxon>
        <taxon>Pieridae</taxon>
        <taxon>Pierinae</taxon>
        <taxon>Pieris</taxon>
    </lineage>
</organism>
<evidence type="ECO:0000256" key="2">
    <source>
        <dbReference type="ARBA" id="ARBA00006338"/>
    </source>
</evidence>
<dbReference type="GO" id="GO:0005576">
    <property type="term" value="C:extracellular region"/>
    <property type="evidence" value="ECO:0007669"/>
    <property type="project" value="UniProtKB-SubCell"/>
</dbReference>
<dbReference type="PANTHER" id="PTHR32073">
    <property type="entry name" value="GH11358P"/>
    <property type="match status" value="1"/>
</dbReference>
<keyword evidence="4" id="KW-0732">Signal</keyword>
<comment type="caution">
    <text evidence="7">The sequence shown here is derived from an EMBL/GenBank/DDBJ whole genome shotgun (WGS) entry which is preliminary data.</text>
</comment>
<dbReference type="Pfam" id="PF12260">
    <property type="entry name" value="PIP49_C"/>
    <property type="match status" value="1"/>
</dbReference>
<keyword evidence="3" id="KW-0964">Secreted</keyword>
<dbReference type="OrthoDB" id="10035316at2759"/>
<evidence type="ECO:0000256" key="3">
    <source>
        <dbReference type="ARBA" id="ARBA00022525"/>
    </source>
</evidence>
<reference evidence="7" key="1">
    <citation type="submission" date="2021-02" db="EMBL/GenBank/DDBJ databases">
        <authorList>
            <person name="Steward A R."/>
        </authorList>
    </citation>
    <scope>NUCLEOTIDE SEQUENCE</scope>
</reference>
<keyword evidence="5" id="KW-1133">Transmembrane helix</keyword>
<evidence type="ECO:0000256" key="4">
    <source>
        <dbReference type="ARBA" id="ARBA00022729"/>
    </source>
</evidence>
<evidence type="ECO:0000313" key="8">
    <source>
        <dbReference type="Proteomes" id="UP000663880"/>
    </source>
</evidence>
<gene>
    <name evidence="7" type="ORF">PMACD_LOCUS7916</name>
</gene>
<evidence type="ECO:0000259" key="6">
    <source>
        <dbReference type="Pfam" id="PF12260"/>
    </source>
</evidence>
<dbReference type="EMBL" id="CAJOBZ010000019">
    <property type="protein sequence ID" value="CAF4860991.1"/>
    <property type="molecule type" value="Genomic_DNA"/>
</dbReference>
<protein>
    <recommendedName>
        <fullName evidence="6">FAM69 protein-kinase domain-containing protein</fullName>
    </recommendedName>
</protein>
<evidence type="ECO:0000256" key="5">
    <source>
        <dbReference type="SAM" id="Phobius"/>
    </source>
</evidence>